<keyword evidence="2" id="KW-1185">Reference proteome</keyword>
<sequence length="139" mass="15615">MQCSFARHPSFARLFRSSPSQKYSFLRCFFYLIFHTSSYYPRSPISLVASGSSVSVLDVDRATSSFQFHDTQKMNQCFHRISSSRLCPYTAPFHVTSPPFASLLIQTISSIASNSDNGMADKAIRGVCSRHDIGSRQIE</sequence>
<gene>
    <name evidence="1" type="ORF">APZ42_016823</name>
</gene>
<evidence type="ECO:0000313" key="2">
    <source>
        <dbReference type="Proteomes" id="UP000076858"/>
    </source>
</evidence>
<dbReference type="EMBL" id="LRGB01000642">
    <property type="protein sequence ID" value="KZS17235.1"/>
    <property type="molecule type" value="Genomic_DNA"/>
</dbReference>
<name>A0A165A6M8_9CRUS</name>
<protein>
    <submittedName>
        <fullName evidence="1">Uncharacterized protein</fullName>
    </submittedName>
</protein>
<reference evidence="1 2" key="1">
    <citation type="submission" date="2016-03" db="EMBL/GenBank/DDBJ databases">
        <title>EvidentialGene: Evidence-directed Construction of Genes on Genomes.</title>
        <authorList>
            <person name="Gilbert D.G."/>
            <person name="Choi J.-H."/>
            <person name="Mockaitis K."/>
            <person name="Colbourne J."/>
            <person name="Pfrender M."/>
        </authorList>
    </citation>
    <scope>NUCLEOTIDE SEQUENCE [LARGE SCALE GENOMIC DNA]</scope>
    <source>
        <strain evidence="1 2">Xinb3</strain>
        <tissue evidence="1">Complete organism</tissue>
    </source>
</reference>
<accession>A0A165A6M8</accession>
<dbReference type="AlphaFoldDB" id="A0A165A6M8"/>
<organism evidence="1 2">
    <name type="scientific">Daphnia magna</name>
    <dbReference type="NCBI Taxonomy" id="35525"/>
    <lineage>
        <taxon>Eukaryota</taxon>
        <taxon>Metazoa</taxon>
        <taxon>Ecdysozoa</taxon>
        <taxon>Arthropoda</taxon>
        <taxon>Crustacea</taxon>
        <taxon>Branchiopoda</taxon>
        <taxon>Diplostraca</taxon>
        <taxon>Cladocera</taxon>
        <taxon>Anomopoda</taxon>
        <taxon>Daphniidae</taxon>
        <taxon>Daphnia</taxon>
    </lineage>
</organism>
<comment type="caution">
    <text evidence="1">The sequence shown here is derived from an EMBL/GenBank/DDBJ whole genome shotgun (WGS) entry which is preliminary data.</text>
</comment>
<dbReference type="Proteomes" id="UP000076858">
    <property type="component" value="Unassembled WGS sequence"/>
</dbReference>
<proteinExistence type="predicted"/>
<evidence type="ECO:0000313" key="1">
    <source>
        <dbReference type="EMBL" id="KZS17235.1"/>
    </source>
</evidence>